<dbReference type="Gene3D" id="3.40.225.10">
    <property type="entry name" value="Class II aldolase/adducin N-terminal domain"/>
    <property type="match status" value="1"/>
</dbReference>
<evidence type="ECO:0000256" key="2">
    <source>
        <dbReference type="ARBA" id="ARBA00023239"/>
    </source>
</evidence>
<dbReference type="InterPro" id="IPR001303">
    <property type="entry name" value="Aldolase_II/adducin_N"/>
</dbReference>
<keyword evidence="1" id="KW-0479">Metal-binding</keyword>
<dbReference type="EMBL" id="METP01000059">
    <property type="protein sequence ID" value="OGC03202.1"/>
    <property type="molecule type" value="Genomic_DNA"/>
</dbReference>
<dbReference type="GO" id="GO:0005829">
    <property type="term" value="C:cytosol"/>
    <property type="evidence" value="ECO:0007669"/>
    <property type="project" value="TreeGrafter"/>
</dbReference>
<dbReference type="Proteomes" id="UP000176938">
    <property type="component" value="Unassembled WGS sequence"/>
</dbReference>
<evidence type="ECO:0000313" key="5">
    <source>
        <dbReference type="EMBL" id="OGC03202.1"/>
    </source>
</evidence>
<keyword evidence="2" id="KW-0456">Lyase</keyword>
<dbReference type="PANTHER" id="PTHR22789:SF0">
    <property type="entry name" value="3-OXO-TETRONATE 4-PHOSPHATE DECARBOXYLASE-RELATED"/>
    <property type="match status" value="1"/>
</dbReference>
<dbReference type="SMART" id="SM01007">
    <property type="entry name" value="Aldolase_II"/>
    <property type="match status" value="1"/>
</dbReference>
<dbReference type="Pfam" id="PF00596">
    <property type="entry name" value="Aldolase_II"/>
    <property type="match status" value="1"/>
</dbReference>
<feature type="region of interest" description="Disordered" evidence="3">
    <location>
        <begin position="179"/>
        <end position="221"/>
    </location>
</feature>
<protein>
    <recommendedName>
        <fullName evidence="4">Class II aldolase/adducin N-terminal domain-containing protein</fullName>
    </recommendedName>
</protein>
<reference evidence="5 6" key="1">
    <citation type="journal article" date="2016" name="Nat. Commun.">
        <title>Thousands of microbial genomes shed light on interconnected biogeochemical processes in an aquifer system.</title>
        <authorList>
            <person name="Anantharaman K."/>
            <person name="Brown C.T."/>
            <person name="Hug L.A."/>
            <person name="Sharon I."/>
            <person name="Castelle C.J."/>
            <person name="Probst A.J."/>
            <person name="Thomas B.C."/>
            <person name="Singh A."/>
            <person name="Wilkins M.J."/>
            <person name="Karaoz U."/>
            <person name="Brodie E.L."/>
            <person name="Williams K.H."/>
            <person name="Hubbard S.S."/>
            <person name="Banfield J.F."/>
        </authorList>
    </citation>
    <scope>NUCLEOTIDE SEQUENCE [LARGE SCALE GENOMIC DNA]</scope>
</reference>
<dbReference type="GO" id="GO:0046872">
    <property type="term" value="F:metal ion binding"/>
    <property type="evidence" value="ECO:0007669"/>
    <property type="project" value="UniProtKB-KW"/>
</dbReference>
<dbReference type="SUPFAM" id="SSF53639">
    <property type="entry name" value="AraD/HMP-PK domain-like"/>
    <property type="match status" value="1"/>
</dbReference>
<proteinExistence type="predicted"/>
<evidence type="ECO:0000256" key="1">
    <source>
        <dbReference type="ARBA" id="ARBA00022723"/>
    </source>
</evidence>
<evidence type="ECO:0000256" key="3">
    <source>
        <dbReference type="SAM" id="MobiDB-lite"/>
    </source>
</evidence>
<organism evidence="5 6">
    <name type="scientific">candidate division WOR-1 bacterium RIFCSPLOWO2_02_FULL_46_20</name>
    <dbReference type="NCBI Taxonomy" id="1802567"/>
    <lineage>
        <taxon>Bacteria</taxon>
        <taxon>Bacillati</taxon>
        <taxon>Saganbacteria</taxon>
    </lineage>
</organism>
<dbReference type="InterPro" id="IPR036409">
    <property type="entry name" value="Aldolase_II/adducin_N_sf"/>
</dbReference>
<feature type="compositionally biased region" description="Basic and acidic residues" evidence="3">
    <location>
        <begin position="186"/>
        <end position="195"/>
    </location>
</feature>
<accession>A0A1F4R4V4</accession>
<dbReference type="GO" id="GO:0016832">
    <property type="term" value="F:aldehyde-lyase activity"/>
    <property type="evidence" value="ECO:0007669"/>
    <property type="project" value="TreeGrafter"/>
</dbReference>
<feature type="domain" description="Class II aldolase/adducin N-terminal" evidence="4">
    <location>
        <begin position="3"/>
        <end position="176"/>
    </location>
</feature>
<sequence>MFEEFRRIGKLLFQEGLVDACGGNISVREGDKVFITHRDAMLGDLREKDIVEVGLEAGEQDSSASREINAHRAVYKQSGAKAIVHAHPANTIAVSITDNKIVPQDAEGTFVFKSAPILRVRSSIGSEETARMLPAFLGNENVVAVLKGHGSFAIGDNLEEAYKRTSALENSCKVTVAVRASGGRSAPRDRERELGRPPQRKPAIPPALGVMDRSRNRSRNR</sequence>
<dbReference type="AlphaFoldDB" id="A0A1F4R4V4"/>
<dbReference type="GO" id="GO:0019323">
    <property type="term" value="P:pentose catabolic process"/>
    <property type="evidence" value="ECO:0007669"/>
    <property type="project" value="TreeGrafter"/>
</dbReference>
<evidence type="ECO:0000259" key="4">
    <source>
        <dbReference type="SMART" id="SM01007"/>
    </source>
</evidence>
<gene>
    <name evidence="5" type="ORF">A3H38_00320</name>
</gene>
<dbReference type="InterPro" id="IPR050197">
    <property type="entry name" value="Aldolase_class_II_sugar_metab"/>
</dbReference>
<dbReference type="PANTHER" id="PTHR22789">
    <property type="entry name" value="FUCULOSE PHOSPHATE ALDOLASE"/>
    <property type="match status" value="1"/>
</dbReference>
<evidence type="ECO:0000313" key="6">
    <source>
        <dbReference type="Proteomes" id="UP000176938"/>
    </source>
</evidence>
<comment type="caution">
    <text evidence="5">The sequence shown here is derived from an EMBL/GenBank/DDBJ whole genome shotgun (WGS) entry which is preliminary data.</text>
</comment>
<name>A0A1F4R4V4_UNCSA</name>